<dbReference type="SUPFAM" id="SSF50249">
    <property type="entry name" value="Nucleic acid-binding proteins"/>
    <property type="match status" value="1"/>
</dbReference>
<name>A0ABQ9XHI3_9EUKA</name>
<dbReference type="InterPro" id="IPR012340">
    <property type="entry name" value="NA-bd_OB-fold"/>
</dbReference>
<evidence type="ECO:0000313" key="6">
    <source>
        <dbReference type="Proteomes" id="UP001281761"/>
    </source>
</evidence>
<comment type="similarity">
    <text evidence="2 4">Belongs to the eukaryotic RPB8 RNA polymerase subunit family.</text>
</comment>
<comment type="caution">
    <text evidence="5">The sequence shown here is derived from an EMBL/GenBank/DDBJ whole genome shotgun (WGS) entry which is preliminary data.</text>
</comment>
<evidence type="ECO:0000313" key="5">
    <source>
        <dbReference type="EMBL" id="KAK2951908.1"/>
    </source>
</evidence>
<sequence>MNQTQILYDEFQVTGVDTQGKPFNNVSRIEAQSQVHKLSLRLDYNSQIYNIPNGRKFALALTGIDNESLIPEYDYVMSGTIFQEDFKQPASLIIYASFGGLLMELIGAPSHLEGLTLDSDIYLHIKLI</sequence>
<evidence type="ECO:0000256" key="4">
    <source>
        <dbReference type="PIRNR" id="PIRNR000779"/>
    </source>
</evidence>
<accession>A0ABQ9XHI3</accession>
<protein>
    <recommendedName>
        <fullName evidence="4">DNA-directed RNA polymerases I, II, and III subunit RPABC3</fullName>
    </recommendedName>
</protein>
<organism evidence="5 6">
    <name type="scientific">Blattamonas nauphoetae</name>
    <dbReference type="NCBI Taxonomy" id="2049346"/>
    <lineage>
        <taxon>Eukaryota</taxon>
        <taxon>Metamonada</taxon>
        <taxon>Preaxostyla</taxon>
        <taxon>Oxymonadida</taxon>
        <taxon>Blattamonas</taxon>
    </lineage>
</organism>
<evidence type="ECO:0000256" key="3">
    <source>
        <dbReference type="ARBA" id="ARBA00023242"/>
    </source>
</evidence>
<proteinExistence type="inferred from homology"/>
<comment type="function">
    <text evidence="4">DNA-dependent RNA polymerase catalyzes the transcription of DNA into RNA using the four ribonucleoside triphosphates as substrates. Common component of RNA polymerases I, II and III which synthesize ribosomal RNA precursors, mRNA precursors and many functional non-coding RNAs, and small RNAs, such as 5S rRNA and tRNAs, respectively.</text>
</comment>
<comment type="subcellular location">
    <subcellularLocation>
        <location evidence="1">Nucleus</location>
    </subcellularLocation>
</comment>
<evidence type="ECO:0000256" key="2">
    <source>
        <dbReference type="ARBA" id="ARBA00008912"/>
    </source>
</evidence>
<dbReference type="SMART" id="SM00658">
    <property type="entry name" value="RPOL8c"/>
    <property type="match status" value="1"/>
</dbReference>
<dbReference type="Pfam" id="PF03870">
    <property type="entry name" value="RNA_pol_Rpb8"/>
    <property type="match status" value="2"/>
</dbReference>
<gene>
    <name evidence="5" type="ORF">BLNAU_13144</name>
</gene>
<dbReference type="PANTHER" id="PTHR10917:SF0">
    <property type="entry name" value="DNA-DIRECTED RNA POLYMERASES I, II, AND III SUBUNIT RPABC3"/>
    <property type="match status" value="1"/>
</dbReference>
<dbReference type="InterPro" id="IPR005570">
    <property type="entry name" value="RPABC3"/>
</dbReference>
<evidence type="ECO:0000256" key="1">
    <source>
        <dbReference type="ARBA" id="ARBA00004123"/>
    </source>
</evidence>
<dbReference type="PANTHER" id="PTHR10917">
    <property type="entry name" value="DNA-DIRECTED RNA POLYMERASES I, II, AND III SUBUNIT RPABC3"/>
    <property type="match status" value="1"/>
</dbReference>
<dbReference type="EMBL" id="JARBJD010000111">
    <property type="protein sequence ID" value="KAK2951908.1"/>
    <property type="molecule type" value="Genomic_DNA"/>
</dbReference>
<reference evidence="5 6" key="1">
    <citation type="journal article" date="2022" name="bioRxiv">
        <title>Genomics of Preaxostyla Flagellates Illuminates Evolutionary Transitions and the Path Towards Mitochondrial Loss.</title>
        <authorList>
            <person name="Novak L.V.F."/>
            <person name="Treitli S.C."/>
            <person name="Pyrih J."/>
            <person name="Halakuc P."/>
            <person name="Pipaliya S.V."/>
            <person name="Vacek V."/>
            <person name="Brzon O."/>
            <person name="Soukal P."/>
            <person name="Eme L."/>
            <person name="Dacks J.B."/>
            <person name="Karnkowska A."/>
            <person name="Elias M."/>
            <person name="Hampl V."/>
        </authorList>
    </citation>
    <scope>NUCLEOTIDE SEQUENCE [LARGE SCALE GENOMIC DNA]</scope>
    <source>
        <strain evidence="5">NAU3</strain>
        <tissue evidence="5">Gut</tissue>
    </source>
</reference>
<keyword evidence="3 4" id="KW-0539">Nucleus</keyword>
<dbReference type="Proteomes" id="UP001281761">
    <property type="component" value="Unassembled WGS sequence"/>
</dbReference>
<dbReference type="PIRSF" id="PIRSF000779">
    <property type="entry name" value="RNA_pol_Rpb8"/>
    <property type="match status" value="1"/>
</dbReference>
<dbReference type="Gene3D" id="2.40.50.140">
    <property type="entry name" value="Nucleic acid-binding proteins"/>
    <property type="match status" value="1"/>
</dbReference>
<keyword evidence="6" id="KW-1185">Reference proteome</keyword>